<dbReference type="OrthoDB" id="4757095at2759"/>
<dbReference type="PANTHER" id="PTHR42085:SF2">
    <property type="entry name" value="F-BOX DOMAIN-CONTAINING PROTEIN"/>
    <property type="match status" value="1"/>
</dbReference>
<evidence type="ECO:0000313" key="3">
    <source>
        <dbReference type="EMBL" id="ORY64784.1"/>
    </source>
</evidence>
<dbReference type="AlphaFoldDB" id="A0A1Y2E097"/>
<organism evidence="3 4">
    <name type="scientific">Pseudomassariella vexata</name>
    <dbReference type="NCBI Taxonomy" id="1141098"/>
    <lineage>
        <taxon>Eukaryota</taxon>
        <taxon>Fungi</taxon>
        <taxon>Dikarya</taxon>
        <taxon>Ascomycota</taxon>
        <taxon>Pezizomycotina</taxon>
        <taxon>Sordariomycetes</taxon>
        <taxon>Xylariomycetidae</taxon>
        <taxon>Amphisphaeriales</taxon>
        <taxon>Pseudomassariaceae</taxon>
        <taxon>Pseudomassariella</taxon>
    </lineage>
</organism>
<feature type="domain" description="DUF7730" evidence="2">
    <location>
        <begin position="203"/>
        <end position="301"/>
    </location>
</feature>
<evidence type="ECO:0000256" key="1">
    <source>
        <dbReference type="SAM" id="Phobius"/>
    </source>
</evidence>
<feature type="transmembrane region" description="Helical" evidence="1">
    <location>
        <begin position="12"/>
        <end position="31"/>
    </location>
</feature>
<keyword evidence="1" id="KW-0472">Membrane</keyword>
<dbReference type="InterPro" id="IPR056632">
    <property type="entry name" value="DUF7730"/>
</dbReference>
<protein>
    <recommendedName>
        <fullName evidence="2">DUF7730 domain-containing protein</fullName>
    </recommendedName>
</protein>
<dbReference type="InParanoid" id="A0A1Y2E097"/>
<gene>
    <name evidence="3" type="ORF">BCR38DRAFT_184895</name>
</gene>
<comment type="caution">
    <text evidence="3">The sequence shown here is derived from an EMBL/GenBank/DDBJ whole genome shotgun (WGS) entry which is preliminary data.</text>
</comment>
<dbReference type="GeneID" id="63770173"/>
<dbReference type="InterPro" id="IPR038883">
    <property type="entry name" value="AN11006-like"/>
</dbReference>
<evidence type="ECO:0000313" key="4">
    <source>
        <dbReference type="Proteomes" id="UP000193689"/>
    </source>
</evidence>
<dbReference type="PANTHER" id="PTHR42085">
    <property type="entry name" value="F-BOX DOMAIN-CONTAINING PROTEIN"/>
    <property type="match status" value="1"/>
</dbReference>
<dbReference type="Proteomes" id="UP000193689">
    <property type="component" value="Unassembled WGS sequence"/>
</dbReference>
<name>A0A1Y2E097_9PEZI</name>
<sequence length="372" mass="42379">MARRRAQPGIPWWVAVPAFVLCCPVWMPIWVCFKTTACCRDCQRAASRKCSDVRRARQRTKFERLVWESKLPPSQPIIRDDAQPVTLASKTSFLHLPLEIRSYIYELALGGPAIVQPKFKASMRGSRPTTWQLAQHIRDDEELPSSALCRIITTGGSGLSQIITIRDHSCRAGYLIPAMIYDGSRLDTTQGYILRVMGQPVAPHIRAMLTCRKVYDDVLHRLYADSTISLFGAEMVHYFTRNASPEGLRRVRYVHVALVIASKQWETAKSKSAVETALCSISETFTGLRELDVEIVLMWSQPNKPHQFWTWLKDELSRHSRGLDKFVMKIAVYRSGQPRRDTDVPRFERLKGWDENEYSALKAAVTSPVAIT</sequence>
<keyword evidence="1" id="KW-0812">Transmembrane</keyword>
<dbReference type="RefSeq" id="XP_040715937.1">
    <property type="nucleotide sequence ID" value="XM_040853961.1"/>
</dbReference>
<keyword evidence="1" id="KW-1133">Transmembrane helix</keyword>
<evidence type="ECO:0000259" key="2">
    <source>
        <dbReference type="Pfam" id="PF24864"/>
    </source>
</evidence>
<keyword evidence="4" id="KW-1185">Reference proteome</keyword>
<accession>A0A1Y2E097</accession>
<proteinExistence type="predicted"/>
<reference evidence="3 4" key="1">
    <citation type="submission" date="2016-07" db="EMBL/GenBank/DDBJ databases">
        <title>Pervasive Adenine N6-methylation of Active Genes in Fungi.</title>
        <authorList>
            <consortium name="DOE Joint Genome Institute"/>
            <person name="Mondo S.J."/>
            <person name="Dannebaum R.O."/>
            <person name="Kuo R.C."/>
            <person name="Labutti K."/>
            <person name="Haridas S."/>
            <person name="Kuo A."/>
            <person name="Salamov A."/>
            <person name="Ahrendt S.R."/>
            <person name="Lipzen A."/>
            <person name="Sullivan W."/>
            <person name="Andreopoulos W.B."/>
            <person name="Clum A."/>
            <person name="Lindquist E."/>
            <person name="Daum C."/>
            <person name="Ramamoorthy G.K."/>
            <person name="Gryganskyi A."/>
            <person name="Culley D."/>
            <person name="Magnuson J.K."/>
            <person name="James T.Y."/>
            <person name="O'Malley M.A."/>
            <person name="Stajich J.E."/>
            <person name="Spatafora J.W."/>
            <person name="Visel A."/>
            <person name="Grigoriev I.V."/>
        </authorList>
    </citation>
    <scope>NUCLEOTIDE SEQUENCE [LARGE SCALE GENOMIC DNA]</scope>
    <source>
        <strain evidence="3 4">CBS 129021</strain>
    </source>
</reference>
<dbReference type="EMBL" id="MCFJ01000006">
    <property type="protein sequence ID" value="ORY64784.1"/>
    <property type="molecule type" value="Genomic_DNA"/>
</dbReference>
<dbReference type="Pfam" id="PF24864">
    <property type="entry name" value="DUF7730"/>
    <property type="match status" value="1"/>
</dbReference>